<dbReference type="RefSeq" id="WP_053961341.1">
    <property type="nucleotide sequence ID" value="NZ_CAJPTR010000002.1"/>
</dbReference>
<protein>
    <recommendedName>
        <fullName evidence="5">Aminoglycoside phosphotransferase domain-containing protein</fullName>
    </recommendedName>
</protein>
<dbReference type="AlphaFoldDB" id="A0A0M4MWN8"/>
<gene>
    <name evidence="1" type="ORF">AL705_00485</name>
    <name evidence="2" type="ORF">LC603019_00102</name>
</gene>
<reference evidence="1 3" key="1">
    <citation type="journal article" date="2015" name="Genome Announc.">
        <title>Complete Genome Sequences for Two Strains of a Novel Fastidious, Partially Acid-Fast, Gram-Positive Corynebacterineae Bacterium, Derived from Human Clinical Samples.</title>
        <authorList>
            <person name="Nicholson A.C."/>
            <person name="Bell M."/>
            <person name="Humrighouse B.W."/>
            <person name="McQuiston J.R."/>
        </authorList>
    </citation>
    <scope>NUCLEOTIDE SEQUENCE [LARGE SCALE GENOMIC DNA]</scope>
    <source>
        <strain evidence="1 3">X1698</strain>
    </source>
</reference>
<dbReference type="KEGG" id="cbq:AL705_00485"/>
<evidence type="ECO:0000313" key="1">
    <source>
        <dbReference type="EMBL" id="ALE18456.1"/>
    </source>
</evidence>
<dbReference type="Proteomes" id="UP000324288">
    <property type="component" value="Chromosome"/>
</dbReference>
<dbReference type="OrthoDB" id="144109at2"/>
<evidence type="ECO:0000313" key="2">
    <source>
        <dbReference type="EMBL" id="VHN99591.1"/>
    </source>
</evidence>
<dbReference type="InterPro" id="IPR011009">
    <property type="entry name" value="Kinase-like_dom_sf"/>
</dbReference>
<accession>A0A0M4MWN8</accession>
<proteinExistence type="predicted"/>
<reference evidence="1" key="2">
    <citation type="journal article" date="2016" name="Int. J. Syst. Evol. Microbiol.">
        <title>Lawsonella clevelandensis gen. nov., sp. nov., a new member of the suborder Corynebacterineae isolated from human abscesses.</title>
        <authorList>
            <person name="Bell M.E."/>
            <person name="Bernard K.A."/>
            <person name="Harrington S.M."/>
            <person name="Patel N.B."/>
            <person name="Tucker T.A."/>
            <person name="Metcalfe M.G."/>
            <person name="McQuiston J.R."/>
        </authorList>
    </citation>
    <scope>NUCLEOTIDE SEQUENCE</scope>
    <source>
        <strain evidence="1">X1698</strain>
    </source>
</reference>
<name>A0A0M4MWN8_9ACTN</name>
<reference evidence="2 4" key="3">
    <citation type="submission" date="2019-04" db="EMBL/GenBank/DDBJ databases">
        <authorList>
            <person name="Seth-Smith MB H."/>
            <person name="Seth-Smith H."/>
        </authorList>
    </citation>
    <scope>NUCLEOTIDE SEQUENCE [LARGE SCALE GENOMIC DNA]</scope>
    <source>
        <strain evidence="2">USB-603019</strain>
    </source>
</reference>
<dbReference type="EMBL" id="CP012390">
    <property type="protein sequence ID" value="ALE18456.1"/>
    <property type="molecule type" value="Genomic_DNA"/>
</dbReference>
<dbReference type="EMBL" id="LR584267">
    <property type="protein sequence ID" value="VHN99591.1"/>
    <property type="molecule type" value="Genomic_DNA"/>
</dbReference>
<dbReference type="Proteomes" id="UP000068137">
    <property type="component" value="Chromosome"/>
</dbReference>
<keyword evidence="4" id="KW-1185">Reference proteome</keyword>
<dbReference type="STRING" id="1528099.AL705_00485"/>
<organism evidence="1 3">
    <name type="scientific">Lawsonella clevelandensis</name>
    <dbReference type="NCBI Taxonomy" id="1528099"/>
    <lineage>
        <taxon>Bacteria</taxon>
        <taxon>Bacillati</taxon>
        <taxon>Actinomycetota</taxon>
        <taxon>Actinomycetes</taxon>
        <taxon>Mycobacteriales</taxon>
        <taxon>Lawsonellaceae</taxon>
        <taxon>Lawsonella</taxon>
    </lineage>
</organism>
<evidence type="ECO:0000313" key="3">
    <source>
        <dbReference type="Proteomes" id="UP000068137"/>
    </source>
</evidence>
<sequence>MTNTVDDAIALGERILSARVGSPVTLSHTERIESDSDAILVRGITTDSPFLPSRKVVVKVFPDRGEERDGLLLREIVGYQFVGSLGTPDSFGPELIAYDFAERAFVLSDVGNTRTLYDVFNHGAHTAATLTALRDLAAHIGTMQVSTAGREDDFHALLHRAQAKTPGLVVPFSSHLLADTLEGVPLLLREKLGIHLAESVQDRGKRSVKRAVQGSYRAFSAAELIPENILVTQHNVQLLDFAFCGYRDIGVDVAAILLGFPSDLRGYQLTTEEIDAVTQTWVEQVDAMWPRMRRPQSSHKRILDGALTWAWLSVSWVLDEDSDFEHATGKDNAGTEIILRSLAIRILRQLGTLAEYWEDAELAQHARDVAAALANHA</sequence>
<dbReference type="SUPFAM" id="SSF56112">
    <property type="entry name" value="Protein kinase-like (PK-like)"/>
    <property type="match status" value="1"/>
</dbReference>
<evidence type="ECO:0000313" key="4">
    <source>
        <dbReference type="Proteomes" id="UP000324288"/>
    </source>
</evidence>
<evidence type="ECO:0008006" key="5">
    <source>
        <dbReference type="Google" id="ProtNLM"/>
    </source>
</evidence>